<organism evidence="2 3">
    <name type="scientific">Penaeus vannamei</name>
    <name type="common">Whiteleg shrimp</name>
    <name type="synonym">Litopenaeus vannamei</name>
    <dbReference type="NCBI Taxonomy" id="6689"/>
    <lineage>
        <taxon>Eukaryota</taxon>
        <taxon>Metazoa</taxon>
        <taxon>Ecdysozoa</taxon>
        <taxon>Arthropoda</taxon>
        <taxon>Crustacea</taxon>
        <taxon>Multicrustacea</taxon>
        <taxon>Malacostraca</taxon>
        <taxon>Eumalacostraca</taxon>
        <taxon>Eucarida</taxon>
        <taxon>Decapoda</taxon>
        <taxon>Dendrobranchiata</taxon>
        <taxon>Penaeoidea</taxon>
        <taxon>Penaeidae</taxon>
        <taxon>Penaeus</taxon>
    </lineage>
</organism>
<feature type="compositionally biased region" description="Basic and acidic residues" evidence="1">
    <location>
        <begin position="105"/>
        <end position="114"/>
    </location>
</feature>
<feature type="compositionally biased region" description="Polar residues" evidence="1">
    <location>
        <begin position="533"/>
        <end position="547"/>
    </location>
</feature>
<feature type="region of interest" description="Disordered" evidence="1">
    <location>
        <begin position="56"/>
        <end position="648"/>
    </location>
</feature>
<protein>
    <submittedName>
        <fullName evidence="2">Uncharacterized protein</fullName>
    </submittedName>
</protein>
<reference evidence="2 3" key="2">
    <citation type="submission" date="2019-01" db="EMBL/GenBank/DDBJ databases">
        <title>The decoding of complex shrimp genome reveals the adaptation for benthos swimmer, frequently molting mechanism and breeding impact on genome.</title>
        <authorList>
            <person name="Sun Y."/>
            <person name="Gao Y."/>
            <person name="Yu Y."/>
        </authorList>
    </citation>
    <scope>NUCLEOTIDE SEQUENCE [LARGE SCALE GENOMIC DNA]</scope>
    <source>
        <tissue evidence="2">Muscle</tissue>
    </source>
</reference>
<feature type="compositionally biased region" description="Pro residues" evidence="1">
    <location>
        <begin position="234"/>
        <end position="253"/>
    </location>
</feature>
<dbReference type="AlphaFoldDB" id="A0A3R7NF33"/>
<dbReference type="EMBL" id="QCYY01000268">
    <property type="protein sequence ID" value="ROT85475.1"/>
    <property type="molecule type" value="Genomic_DNA"/>
</dbReference>
<dbReference type="OrthoDB" id="6373934at2759"/>
<feature type="compositionally biased region" description="Basic and acidic residues" evidence="1">
    <location>
        <begin position="262"/>
        <end position="279"/>
    </location>
</feature>
<evidence type="ECO:0000313" key="2">
    <source>
        <dbReference type="EMBL" id="ROT85475.1"/>
    </source>
</evidence>
<proteinExistence type="predicted"/>
<comment type="caution">
    <text evidence="2">The sequence shown here is derived from an EMBL/GenBank/DDBJ whole genome shotgun (WGS) entry which is preliminary data.</text>
</comment>
<sequence>MTYMVIFTNLEIYGGDRHRAGGYGAEKSLGAGSYSGDKYGGRGSLTSYGTDKLGIGYGGDKHSRGDSSYGGDKHRGGGSYASDKAAGGSSLSYDHKIGGGTRSRLYPEEDRQLYRDYSPIRTLRSPLSGGVGGSYDGYDRYSPPPRSPDRQYLDRYVIGDSVVYGPPGQYPRNLGQVSPHGRPPTPPSPQPVSSREYSRYSTTSPRRYWSGGRRSPPLPSTGQSRYRSLSPLPSTTPPRRPPSPPARRPPSPHSPYLSTHCRSRERSYDRSKDRYESKGRISSTARSPVRESRPLSDRRGSERSRAGERERRKEPERRVSSRERTHDSDSVKRGRAVERNSDCRSSSDVRSWTKDNNHSGSSQNQEKDRGRSDRRSRTPPSRSARQELSKDRRRESSRERDRSRRIEDRLGPSPASTRRSPVLRARVSRRATSPRDKKRSRRPDDLRLWIESRKSEGSKRPLSPSRSRLLAKRPARSSERSSVVKRSRLGDPKKRLGGGKARRRPLPIKKNRILKKYRRLTAKRGPRSAPGGSKTTNRSNKDSSSNRADGENNDEGDEGETGNSKPGSTATIRRVIKKPKNVSHVNRLALKPRVIRKPAQKLLRDPKEADKEKDPPASQSNKDGGSPPKEEKPTSSASESNRRPSRTF</sequence>
<dbReference type="Proteomes" id="UP000283509">
    <property type="component" value="Unassembled WGS sequence"/>
</dbReference>
<keyword evidence="3" id="KW-1185">Reference proteome</keyword>
<gene>
    <name evidence="2" type="ORF">C7M84_013481</name>
</gene>
<reference evidence="2 3" key="1">
    <citation type="submission" date="2018-04" db="EMBL/GenBank/DDBJ databases">
        <authorList>
            <person name="Zhang X."/>
            <person name="Yuan J."/>
            <person name="Li F."/>
            <person name="Xiang J."/>
        </authorList>
    </citation>
    <scope>NUCLEOTIDE SEQUENCE [LARGE SCALE GENOMIC DNA]</scope>
    <source>
        <tissue evidence="2">Muscle</tissue>
    </source>
</reference>
<feature type="compositionally biased region" description="Basic residues" evidence="1">
    <location>
        <begin position="495"/>
        <end position="526"/>
    </location>
</feature>
<evidence type="ECO:0000313" key="3">
    <source>
        <dbReference type="Proteomes" id="UP000283509"/>
    </source>
</evidence>
<feature type="compositionally biased region" description="Acidic residues" evidence="1">
    <location>
        <begin position="551"/>
        <end position="560"/>
    </location>
</feature>
<feature type="compositionally biased region" description="Pro residues" evidence="1">
    <location>
        <begin position="181"/>
        <end position="190"/>
    </location>
</feature>
<accession>A0A3R7NF33</accession>
<feature type="compositionally biased region" description="Basic and acidic residues" evidence="1">
    <location>
        <begin position="602"/>
        <end position="615"/>
    </location>
</feature>
<feature type="compositionally biased region" description="Basic and acidic residues" evidence="1">
    <location>
        <begin position="288"/>
        <end position="357"/>
    </location>
</feature>
<name>A0A3R7NF33_PENVA</name>
<evidence type="ECO:0000256" key="1">
    <source>
        <dbReference type="SAM" id="MobiDB-lite"/>
    </source>
</evidence>
<feature type="compositionally biased region" description="Basic and acidic residues" evidence="1">
    <location>
        <begin position="365"/>
        <end position="376"/>
    </location>
</feature>
<feature type="compositionally biased region" description="Basic and acidic residues" evidence="1">
    <location>
        <begin position="384"/>
        <end position="410"/>
    </location>
</feature>
<feature type="compositionally biased region" description="Low complexity" evidence="1">
    <location>
        <begin position="191"/>
        <end position="210"/>
    </location>
</feature>
<feature type="compositionally biased region" description="Basic and acidic residues" evidence="1">
    <location>
        <begin position="59"/>
        <end position="75"/>
    </location>
</feature>
<feature type="compositionally biased region" description="Basic and acidic residues" evidence="1">
    <location>
        <begin position="442"/>
        <end position="459"/>
    </location>
</feature>